<evidence type="ECO:0000259" key="6">
    <source>
        <dbReference type="Pfam" id="PF24492"/>
    </source>
</evidence>
<dbReference type="GO" id="GO:0000502">
    <property type="term" value="C:proteasome complex"/>
    <property type="evidence" value="ECO:0007669"/>
    <property type="project" value="UniProtKB-KW"/>
</dbReference>
<dbReference type="Pfam" id="PF24492">
    <property type="entry name" value="HEAT_ECM29"/>
    <property type="match status" value="1"/>
</dbReference>
<keyword evidence="8" id="KW-1185">Reference proteome</keyword>
<keyword evidence="2" id="KW-0963">Cytoplasm</keyword>
<sequence length="1633" mass="182890">MALTEIQELQLLEKADLRFVLAPDENALEQNLDVFFPAVLLKLGSEHATVRQLVFQIIKNVMGRITSLKSVKLPVAKLVAQSKTGTMESPAISQYSLLFAARGVERMSVPEISALVPEMIVGFSMLPEALKPRMFSIFCKLLLRWDSPQKDSQAEEAVRKVLDVGSIDDKKSLLEKFTTFFFLNPVKVDAQTKSIPRGYSCPGITVSEVEFFTYNAGLSFGKEHLLAYKEAIFRFVVSGFMSDNQYLLKFLIVVSTDSSDLSNHATALLKRLNIPYGNEEFIDQMMDLYTGDAATSRPPVKSDLQEKIISILSHSTCATRNPHKVSVISSIGLNSKKFKLRSAALTFVQHVADRNRLALSTPSLPSDYSANIASLIRNNLHTEGWPQFRLDSSVANFSLSLEQRRKQYETLGIILAQGPSYDNDFSFIEFLIDSLRGDLSTFRTTIHLALNSLSPLLKTLPIQSKQKLKLIARKTLSDNYDLYHGNTDDKDALMHCRAVMIRFINSTFEYGEADSRTLNILGTLRNNRSDVREESIKGLHPYWFKVQYLRNLTTSQSFEQTVDNGAKEILGPPTAQLIDSFNEGFKRSISDATSSFYQTTDQAIKYILKNLISEAVAKDDTTILDENWSLKTENALRMDGAVRQKVKNILIAVDSDILFEFISIIVSELAKGRYMIDEGPSNEDDTLFCSNVVYFVEFAPHSILKKLRFLLPELYNSFTNNGLATIGVVDHICKLYGLIFAASGTHDDLTILVEKLEPSLNPPELMRIMLAASFSVPLCALHGKITNEEQILNYTKLVQHFLDVKELSSVGLKCLKPLLKYGLLHQLTPNTRTETLRQLSDSVKKMNLKNQQSMKAWTYLSLYCDDFSSLIVYLDVLKSFHSLKDLDTNLQIGEAIAVLAGRWNCKLLVFEDYLDEHQVSSMKSRFSDKFSEAILETLLAECQVTKPSMRKAACIWLLCFIQLLVNTKTAQDHAEEIHRCFAVFLADNDDLVQDSASRGLGLIYEISSKEMKDNMLKGLLKAFADPKAEQGMSTLAITADSQLFEPGSMNTGDGSLSTYKDILSLASEAGDPSMVYKFMPLARNSALWSSRKGMAFGLTSIFSQAGLDNISENNALSTKKLIPLLFRYRFDPYRNVADAMNGIWHTLVKNPGQIITQYRIPILDSVLQGMTVKDWRVREASTVALMDLLENTQEGDYSDRLETIWTLAFRVMDDIKESTRAAGLKLTNKLSRTLISSASKNGGQSKSLQNMLEKLIPFFLGPKGLNSDAEEVRSFALGTLTKLVKESSGALQKFAPSLIYEFLLLLSPLEPQEINYLTMNADKYNIDPSAIDTQRVLGIQNAPMMKTIEKLLETCLNEQLPDVIEGVLLASKKSIGLPSKIGSSKAISSLVMLYPNHLYPFSTKLLKACLAGLYDRNSAIATSYAASFGRVCKVCKVERVAKYGKKLVAKFFESNNSTEQEIVGEAFNYMYQYSVEMFHGVGVELLPLTFIAQHNDCEEVSKIFTKLWNEANNSTSGGVNLYMVEIIELAGLHLTSQNFNTKLMCAKSICEICKFATPERSKHIASELFAAVLEASKGRPWEGKDVVIETLITLAIKFKPTFSGMLEQRNQLNDRLATELSRNNREYVQKVLL</sequence>
<evidence type="ECO:0000256" key="4">
    <source>
        <dbReference type="ARBA" id="ARBA00022942"/>
    </source>
</evidence>
<reference evidence="8" key="1">
    <citation type="submission" date="2016-03" db="EMBL/GenBank/DDBJ databases">
        <authorList>
            <person name="Devillers H."/>
        </authorList>
    </citation>
    <scope>NUCLEOTIDE SEQUENCE [LARGE SCALE GENOMIC DNA]</scope>
</reference>
<dbReference type="Pfam" id="PF13001">
    <property type="entry name" value="ECM29_N"/>
    <property type="match status" value="1"/>
</dbReference>
<evidence type="ECO:0000256" key="2">
    <source>
        <dbReference type="ARBA" id="ARBA00022490"/>
    </source>
</evidence>
<dbReference type="GO" id="GO:0060090">
    <property type="term" value="F:molecular adaptor activity"/>
    <property type="evidence" value="ECO:0007669"/>
    <property type="project" value="EnsemblFungi"/>
</dbReference>
<keyword evidence="4" id="KW-0647">Proteasome</keyword>
<dbReference type="SUPFAM" id="SSF48371">
    <property type="entry name" value="ARM repeat"/>
    <property type="match status" value="2"/>
</dbReference>
<protein>
    <submittedName>
        <fullName evidence="7">LADA_0G02960g1_1</fullName>
    </submittedName>
</protein>
<dbReference type="PANTHER" id="PTHR23346">
    <property type="entry name" value="TRANSLATIONAL ACTIVATOR GCN1-RELATED"/>
    <property type="match status" value="1"/>
</dbReference>
<accession>A0A1G4JRV1</accession>
<dbReference type="PANTHER" id="PTHR23346:SF19">
    <property type="entry name" value="PROTEASOME ADAPTER AND SCAFFOLD PROTEIN ECM29"/>
    <property type="match status" value="1"/>
</dbReference>
<dbReference type="GO" id="GO:0042030">
    <property type="term" value="F:ATPase inhibitor activity"/>
    <property type="evidence" value="ECO:0007669"/>
    <property type="project" value="EnsemblFungi"/>
</dbReference>
<name>A0A1G4JRV1_9SACH</name>
<dbReference type="EMBL" id="LT598457">
    <property type="protein sequence ID" value="SCU93412.1"/>
    <property type="molecule type" value="Genomic_DNA"/>
</dbReference>
<dbReference type="InterPro" id="IPR055443">
    <property type="entry name" value="HEAT_ECM29"/>
</dbReference>
<evidence type="ECO:0000313" key="7">
    <source>
        <dbReference type="EMBL" id="SCU93412.1"/>
    </source>
</evidence>
<dbReference type="Proteomes" id="UP000190274">
    <property type="component" value="Chromosome G"/>
</dbReference>
<gene>
    <name evidence="7" type="ORF">LADA_0G02960G</name>
</gene>
<proteinExistence type="predicted"/>
<keyword evidence="3" id="KW-0677">Repeat</keyword>
<dbReference type="GO" id="GO:0036503">
    <property type="term" value="P:ERAD pathway"/>
    <property type="evidence" value="ECO:0007669"/>
    <property type="project" value="TreeGrafter"/>
</dbReference>
<dbReference type="GO" id="GO:0005634">
    <property type="term" value="C:nucleus"/>
    <property type="evidence" value="ECO:0007669"/>
    <property type="project" value="EnsemblFungi"/>
</dbReference>
<dbReference type="Gene3D" id="1.25.10.10">
    <property type="entry name" value="Leucine-rich Repeat Variant"/>
    <property type="match status" value="2"/>
</dbReference>
<evidence type="ECO:0000256" key="3">
    <source>
        <dbReference type="ARBA" id="ARBA00022737"/>
    </source>
</evidence>
<dbReference type="OrthoDB" id="16066at2759"/>
<dbReference type="InterPro" id="IPR011989">
    <property type="entry name" value="ARM-like"/>
</dbReference>
<dbReference type="GO" id="GO:0043248">
    <property type="term" value="P:proteasome assembly"/>
    <property type="evidence" value="ECO:0007669"/>
    <property type="project" value="EnsemblFungi"/>
</dbReference>
<dbReference type="GO" id="GO:0005737">
    <property type="term" value="C:cytoplasm"/>
    <property type="evidence" value="ECO:0007669"/>
    <property type="project" value="UniProtKB-SubCell"/>
</dbReference>
<organism evidence="7 8">
    <name type="scientific">Lachancea dasiensis</name>
    <dbReference type="NCBI Taxonomy" id="1072105"/>
    <lineage>
        <taxon>Eukaryota</taxon>
        <taxon>Fungi</taxon>
        <taxon>Dikarya</taxon>
        <taxon>Ascomycota</taxon>
        <taxon>Saccharomycotina</taxon>
        <taxon>Saccharomycetes</taxon>
        <taxon>Saccharomycetales</taxon>
        <taxon>Saccharomycetaceae</taxon>
        <taxon>Lachancea</taxon>
    </lineage>
</organism>
<dbReference type="InterPro" id="IPR016024">
    <property type="entry name" value="ARM-type_fold"/>
</dbReference>
<evidence type="ECO:0000259" key="5">
    <source>
        <dbReference type="Pfam" id="PF13001"/>
    </source>
</evidence>
<dbReference type="STRING" id="1266660.A0A1G4JRV1"/>
<evidence type="ECO:0000256" key="1">
    <source>
        <dbReference type="ARBA" id="ARBA00004496"/>
    </source>
</evidence>
<evidence type="ECO:0000313" key="8">
    <source>
        <dbReference type="Proteomes" id="UP000190274"/>
    </source>
</evidence>
<dbReference type="InterPro" id="IPR024372">
    <property type="entry name" value="Ecm29_N"/>
</dbReference>
<feature type="domain" description="Proteasome adapter and scaffold protein ECM29 HEAT-repeat" evidence="6">
    <location>
        <begin position="1291"/>
        <end position="1452"/>
    </location>
</feature>
<comment type="subcellular location">
    <subcellularLocation>
        <location evidence="1">Cytoplasm</location>
    </subcellularLocation>
</comment>
<feature type="domain" description="Proteasome component Ecm29 N-terminal" evidence="5">
    <location>
        <begin position="12"/>
        <end position="522"/>
    </location>
</feature>